<evidence type="ECO:0000256" key="2">
    <source>
        <dbReference type="ARBA" id="ARBA00023002"/>
    </source>
</evidence>
<evidence type="ECO:0000313" key="5">
    <source>
        <dbReference type="Proteomes" id="UP000241444"/>
    </source>
</evidence>
<evidence type="ECO:0000259" key="3">
    <source>
        <dbReference type="Pfam" id="PF00724"/>
    </source>
</evidence>
<dbReference type="Pfam" id="PF00724">
    <property type="entry name" value="Oxidored_FMN"/>
    <property type="match status" value="1"/>
</dbReference>
<dbReference type="InterPro" id="IPR013785">
    <property type="entry name" value="Aldolase_TIM"/>
</dbReference>
<dbReference type="OrthoDB" id="9804454at2"/>
<dbReference type="PANTHER" id="PTHR43656:SF2">
    <property type="entry name" value="BINDING OXIDOREDUCTASE, PUTATIVE (AFU_ORTHOLOGUE AFUA_2G08260)-RELATED"/>
    <property type="match status" value="1"/>
</dbReference>
<dbReference type="RefSeq" id="WP_106713756.1">
    <property type="nucleotide sequence ID" value="NZ_PGGO01000027.1"/>
</dbReference>
<dbReference type="Gene3D" id="3.20.20.70">
    <property type="entry name" value="Aldolase class I"/>
    <property type="match status" value="1"/>
</dbReference>
<comment type="caution">
    <text evidence="4">The sequence shown here is derived from an EMBL/GenBank/DDBJ whole genome shotgun (WGS) entry which is preliminary data.</text>
</comment>
<dbReference type="Proteomes" id="UP000241444">
    <property type="component" value="Unassembled WGS sequence"/>
</dbReference>
<proteinExistence type="predicted"/>
<dbReference type="GO" id="GO:0010181">
    <property type="term" value="F:FMN binding"/>
    <property type="evidence" value="ECO:0007669"/>
    <property type="project" value="InterPro"/>
</dbReference>
<dbReference type="AlphaFoldDB" id="A0A2P7B912"/>
<dbReference type="EMBL" id="PGGO01000027">
    <property type="protein sequence ID" value="PSH62960.1"/>
    <property type="molecule type" value="Genomic_DNA"/>
</dbReference>
<accession>A0A2P7B912</accession>
<evidence type="ECO:0000256" key="1">
    <source>
        <dbReference type="ARBA" id="ARBA00022630"/>
    </source>
</evidence>
<evidence type="ECO:0000313" key="4">
    <source>
        <dbReference type="EMBL" id="PSH62960.1"/>
    </source>
</evidence>
<dbReference type="InterPro" id="IPR051799">
    <property type="entry name" value="NADH_flavin_oxidoreductase"/>
</dbReference>
<organism evidence="4 5">
    <name type="scientific">Phyllobacterium brassicacearum</name>
    <dbReference type="NCBI Taxonomy" id="314235"/>
    <lineage>
        <taxon>Bacteria</taxon>
        <taxon>Pseudomonadati</taxon>
        <taxon>Pseudomonadota</taxon>
        <taxon>Alphaproteobacteria</taxon>
        <taxon>Hyphomicrobiales</taxon>
        <taxon>Phyllobacteriaceae</taxon>
        <taxon>Phyllobacterium</taxon>
    </lineage>
</organism>
<feature type="domain" description="NADH:flavin oxidoreductase/NADH oxidase N-terminal" evidence="3">
    <location>
        <begin position="7"/>
        <end position="341"/>
    </location>
</feature>
<dbReference type="GO" id="GO:0016491">
    <property type="term" value="F:oxidoreductase activity"/>
    <property type="evidence" value="ECO:0007669"/>
    <property type="project" value="UniProtKB-KW"/>
</dbReference>
<protein>
    <submittedName>
        <fullName evidence="4">NADH:flavin oxidoreductase</fullName>
    </submittedName>
</protein>
<reference evidence="5" key="1">
    <citation type="submission" date="2017-11" db="EMBL/GenBank/DDBJ databases">
        <authorList>
            <person name="Kuznetsova I."/>
            <person name="Sazanova A."/>
            <person name="Chirak E."/>
            <person name="Safronova V."/>
            <person name="Willems A."/>
        </authorList>
    </citation>
    <scope>NUCLEOTIDE SEQUENCE [LARGE SCALE GENOMIC DNA]</scope>
    <source>
        <strain evidence="5">STM 196</strain>
    </source>
</reference>
<dbReference type="SUPFAM" id="SSF51395">
    <property type="entry name" value="FMN-linked oxidoreductases"/>
    <property type="match status" value="1"/>
</dbReference>
<gene>
    <name evidence="4" type="ORF">CU102_24835</name>
</gene>
<dbReference type="InterPro" id="IPR001155">
    <property type="entry name" value="OxRdtase_FMN_N"/>
</dbReference>
<dbReference type="CDD" id="cd04735">
    <property type="entry name" value="OYE_like_4_FMN"/>
    <property type="match status" value="1"/>
</dbReference>
<keyword evidence="5" id="KW-1185">Reference proteome</keyword>
<keyword evidence="1" id="KW-0285">Flavoprotein</keyword>
<sequence length="392" mass="42083">MSKTHPKLFEPFIFAKGMTLRNRVVMAPMTTWAGNPDGTVSDEEVGYYRRRVNGVGLVITGCSHVLPNGIGFTDEFASYDDRFGPSLKRLAEAAKSGGAPALLQIFHAGNKAVSELVPGGEVVSASAITTEAGPFSPSVTPRALTHGEILDVIRAFGEATRRAIEAGFDGIELHGAHGFLIQNFLSPRFNQRTDEWGGSLENRMRFPLAVLREVKRVIESSAKRPFLLGYRISPEEPDEGGLRIDETLLLVESLVNCGVDYIHASLASVLEAKPIGGTGEKTTAKLVLERVGGRVPVIAAGQIRKPDQAANAMELGLSLVAVGQGLVVNPDWVELAKSDLDERIDTALSPSKVPSIAIPGKLWAVIEATTGWFKLQAKPRRTTAQAELSPSA</sequence>
<dbReference type="PANTHER" id="PTHR43656">
    <property type="entry name" value="BINDING OXIDOREDUCTASE, PUTATIVE (AFU_ORTHOLOGUE AFUA_2G08260)-RELATED"/>
    <property type="match status" value="1"/>
</dbReference>
<name>A0A2P7B912_9HYPH</name>
<keyword evidence="2" id="KW-0560">Oxidoreductase</keyword>